<evidence type="ECO:0000313" key="3">
    <source>
        <dbReference type="Proteomes" id="UP000044625"/>
    </source>
</evidence>
<organism evidence="1 4">
    <name type="scientific">Yersinia pekkanenii</name>
    <dbReference type="NCBI Taxonomy" id="1288385"/>
    <lineage>
        <taxon>Bacteria</taxon>
        <taxon>Pseudomonadati</taxon>
        <taxon>Pseudomonadota</taxon>
        <taxon>Gammaproteobacteria</taxon>
        <taxon>Enterobacterales</taxon>
        <taxon>Yersiniaceae</taxon>
        <taxon>Yersinia</taxon>
    </lineage>
</organism>
<reference evidence="2 3" key="3">
    <citation type="submission" date="2015-03" db="EMBL/GenBank/DDBJ databases">
        <authorList>
            <consortium name="Pathogen Informatics"/>
            <person name="Murphy D."/>
        </authorList>
    </citation>
    <scope>NUCLEOTIDE SEQUENCE [LARGE SCALE GENOMIC DNA]</scope>
    <source>
        <strain evidence="3">type strain: CIP110230</strain>
        <strain evidence="2">Type strain: CIP110230</strain>
    </source>
</reference>
<keyword evidence="3" id="KW-1185">Reference proteome</keyword>
<protein>
    <submittedName>
        <fullName evidence="1">Uncharacterized protein</fullName>
    </submittedName>
</protein>
<dbReference type="Proteomes" id="UP000045840">
    <property type="component" value="Unassembled WGS sequence"/>
</dbReference>
<name>A0A0T9R308_9GAMM</name>
<proteinExistence type="predicted"/>
<evidence type="ECO:0000313" key="2">
    <source>
        <dbReference type="EMBL" id="CRY65809.1"/>
    </source>
</evidence>
<evidence type="ECO:0000313" key="1">
    <source>
        <dbReference type="EMBL" id="CNI42083.1"/>
    </source>
</evidence>
<reference evidence="1" key="2">
    <citation type="submission" date="2015-03" db="EMBL/GenBank/DDBJ databases">
        <authorList>
            <person name="Murphy D."/>
        </authorList>
    </citation>
    <scope>NUCLEOTIDE SEQUENCE [LARGE SCALE GENOMIC DNA]</scope>
    <source>
        <strain evidence="1">A125KOH2</strain>
    </source>
</reference>
<dbReference type="OrthoDB" id="6624929at2"/>
<dbReference type="EMBL" id="CWJL01000005">
    <property type="protein sequence ID" value="CRY65809.1"/>
    <property type="molecule type" value="Genomic_DNA"/>
</dbReference>
<dbReference type="RefSeq" id="WP_072086355.1">
    <property type="nucleotide sequence ID" value="NZ_CAWMMU010000005.1"/>
</dbReference>
<evidence type="ECO:0000313" key="4">
    <source>
        <dbReference type="Proteomes" id="UP000045840"/>
    </source>
</evidence>
<dbReference type="AlphaFoldDB" id="A0A0T9R308"/>
<dbReference type="Proteomes" id="UP000044625">
    <property type="component" value="Unassembled WGS sequence"/>
</dbReference>
<accession>A0A0T9R308</accession>
<dbReference type="EMBL" id="CQAZ01000048">
    <property type="protein sequence ID" value="CNI42083.1"/>
    <property type="molecule type" value="Genomic_DNA"/>
</dbReference>
<sequence length="135" mass="15559">MSEFVFAPHAITRHGEWVTPLTAAQEDYDILFCEYCRLKIGVVIDPLTKVISFIHAPGSLENVKRLVSCCFSSANDRQKSKTGENDQQTEWGIIKPRRLPCNTLKRRWKCCLCTHHWHGPKQCPECQDWLYALPA</sequence>
<gene>
    <name evidence="1" type="ORF">ERS008529_03974</name>
    <name evidence="2" type="ORF">ERS137968_01518</name>
</gene>
<reference evidence="4" key="1">
    <citation type="submission" date="2015-03" db="EMBL/GenBank/DDBJ databases">
        <authorList>
            <consortium name="Pathogen Informatics"/>
        </authorList>
    </citation>
    <scope>NUCLEOTIDE SEQUENCE [LARGE SCALE GENOMIC DNA]</scope>
    <source>
        <strain evidence="4">A125KOH2</strain>
    </source>
</reference>